<evidence type="ECO:0000256" key="7">
    <source>
        <dbReference type="ARBA" id="ARBA00023239"/>
    </source>
</evidence>
<sequence>MCGRFTLTAPPDAVAELLALIDLDPFPPRYNIAPTQPILVAIGGEAERPGANRPNRRALLARWGLIPGWVKDLKSFPLLINARAETAAEKNAFRGAMRYRRCLVPATGFYEWRRQGKAKSEPHFLKAADGRPFAFAGLMETWQGPDGGEIDTAAILTTAASGPIAAIHDRTPIVVVEADYARWLDCRDYDPAAVADILSPPDDDFFAIVRISDRVNKVANTGPDVQAPIAENAEATQVGVTPPDGEAQGSLF</sequence>
<keyword evidence="3" id="KW-0227">DNA damage</keyword>
<comment type="similarity">
    <text evidence="1 8">Belongs to the SOS response-associated peptidase family.</text>
</comment>
<dbReference type="SUPFAM" id="SSF143081">
    <property type="entry name" value="BB1717-like"/>
    <property type="match status" value="1"/>
</dbReference>
<dbReference type="Gene3D" id="3.90.1680.10">
    <property type="entry name" value="SOS response associated peptidase-like"/>
    <property type="match status" value="1"/>
</dbReference>
<dbReference type="GO" id="GO:0008233">
    <property type="term" value="F:peptidase activity"/>
    <property type="evidence" value="ECO:0007669"/>
    <property type="project" value="UniProtKB-KW"/>
</dbReference>
<evidence type="ECO:0000256" key="8">
    <source>
        <dbReference type="RuleBase" id="RU364100"/>
    </source>
</evidence>
<evidence type="ECO:0000256" key="6">
    <source>
        <dbReference type="ARBA" id="ARBA00023125"/>
    </source>
</evidence>
<feature type="region of interest" description="Disordered" evidence="9">
    <location>
        <begin position="226"/>
        <end position="252"/>
    </location>
</feature>
<keyword evidence="2 8" id="KW-0645">Protease</keyword>
<evidence type="ECO:0000313" key="10">
    <source>
        <dbReference type="EMBL" id="NDV86659.1"/>
    </source>
</evidence>
<evidence type="ECO:0000256" key="4">
    <source>
        <dbReference type="ARBA" id="ARBA00022801"/>
    </source>
</evidence>
<dbReference type="PANTHER" id="PTHR13604:SF0">
    <property type="entry name" value="ABASIC SITE PROCESSING PROTEIN HMCES"/>
    <property type="match status" value="1"/>
</dbReference>
<comment type="caution">
    <text evidence="10">The sequence shown here is derived from an EMBL/GenBank/DDBJ whole genome shotgun (WGS) entry which is preliminary data.</text>
</comment>
<organism evidence="10 11">
    <name type="scientific">Aurantimonas aggregata</name>
    <dbReference type="NCBI Taxonomy" id="2047720"/>
    <lineage>
        <taxon>Bacteria</taxon>
        <taxon>Pseudomonadati</taxon>
        <taxon>Pseudomonadota</taxon>
        <taxon>Alphaproteobacteria</taxon>
        <taxon>Hyphomicrobiales</taxon>
        <taxon>Aurantimonadaceae</taxon>
        <taxon>Aurantimonas</taxon>
    </lineage>
</organism>
<evidence type="ECO:0000256" key="5">
    <source>
        <dbReference type="ARBA" id="ARBA00023124"/>
    </source>
</evidence>
<proteinExistence type="inferred from homology"/>
<evidence type="ECO:0000256" key="2">
    <source>
        <dbReference type="ARBA" id="ARBA00022670"/>
    </source>
</evidence>
<reference evidence="10 11" key="1">
    <citation type="submission" date="2020-01" db="EMBL/GenBank/DDBJ databases">
        <title>Genomes of bacteria type strains.</title>
        <authorList>
            <person name="Chen J."/>
            <person name="Zhu S."/>
            <person name="Chen J."/>
        </authorList>
    </citation>
    <scope>NUCLEOTIDE SEQUENCE [LARGE SCALE GENOMIC DNA]</scope>
    <source>
        <strain evidence="10 11">KCTC 52919</strain>
    </source>
</reference>
<dbReference type="GO" id="GO:0016829">
    <property type="term" value="F:lyase activity"/>
    <property type="evidence" value="ECO:0007669"/>
    <property type="project" value="UniProtKB-KW"/>
</dbReference>
<dbReference type="AlphaFoldDB" id="A0A6L9MFM6"/>
<evidence type="ECO:0000313" key="11">
    <source>
        <dbReference type="Proteomes" id="UP000476332"/>
    </source>
</evidence>
<dbReference type="GO" id="GO:0003697">
    <property type="term" value="F:single-stranded DNA binding"/>
    <property type="evidence" value="ECO:0007669"/>
    <property type="project" value="InterPro"/>
</dbReference>
<dbReference type="InterPro" id="IPR036590">
    <property type="entry name" value="SRAP-like"/>
</dbReference>
<dbReference type="PANTHER" id="PTHR13604">
    <property type="entry name" value="DC12-RELATED"/>
    <property type="match status" value="1"/>
</dbReference>
<evidence type="ECO:0000256" key="3">
    <source>
        <dbReference type="ARBA" id="ARBA00022763"/>
    </source>
</evidence>
<evidence type="ECO:0000256" key="1">
    <source>
        <dbReference type="ARBA" id="ARBA00008136"/>
    </source>
</evidence>
<dbReference type="RefSeq" id="WP_163043411.1">
    <property type="nucleotide sequence ID" value="NZ_JAAAMJ010000004.1"/>
</dbReference>
<evidence type="ECO:0000256" key="9">
    <source>
        <dbReference type="SAM" id="MobiDB-lite"/>
    </source>
</evidence>
<dbReference type="EC" id="3.4.-.-" evidence="8"/>
<keyword evidence="7" id="KW-0456">Lyase</keyword>
<keyword evidence="5" id="KW-0190">Covalent protein-DNA linkage</keyword>
<accession>A0A6L9MFM6</accession>
<gene>
    <name evidence="10" type="ORF">GTW51_08090</name>
</gene>
<name>A0A6L9MFM6_9HYPH</name>
<dbReference type="EMBL" id="JAAAMJ010000004">
    <property type="protein sequence ID" value="NDV86659.1"/>
    <property type="molecule type" value="Genomic_DNA"/>
</dbReference>
<keyword evidence="4 8" id="KW-0378">Hydrolase</keyword>
<dbReference type="Proteomes" id="UP000476332">
    <property type="component" value="Unassembled WGS sequence"/>
</dbReference>
<keyword evidence="6" id="KW-0238">DNA-binding</keyword>
<dbReference type="GO" id="GO:0106300">
    <property type="term" value="P:protein-DNA covalent cross-linking repair"/>
    <property type="evidence" value="ECO:0007669"/>
    <property type="project" value="InterPro"/>
</dbReference>
<protein>
    <recommendedName>
        <fullName evidence="8">Abasic site processing protein</fullName>
        <ecNumber evidence="8">3.4.-.-</ecNumber>
    </recommendedName>
</protein>
<dbReference type="GO" id="GO:0006508">
    <property type="term" value="P:proteolysis"/>
    <property type="evidence" value="ECO:0007669"/>
    <property type="project" value="UniProtKB-KW"/>
</dbReference>
<dbReference type="InterPro" id="IPR003738">
    <property type="entry name" value="SRAP"/>
</dbReference>
<dbReference type="Pfam" id="PF02586">
    <property type="entry name" value="SRAP"/>
    <property type="match status" value="1"/>
</dbReference>
<keyword evidence="11" id="KW-1185">Reference proteome</keyword>